<name>A0A9D4ZHT9_ADICA</name>
<evidence type="ECO:0000313" key="1">
    <source>
        <dbReference type="EMBL" id="KAI5073585.1"/>
    </source>
</evidence>
<accession>A0A9D4ZHT9</accession>
<comment type="caution">
    <text evidence="1">The sequence shown here is derived from an EMBL/GenBank/DDBJ whole genome shotgun (WGS) entry which is preliminary data.</text>
</comment>
<organism evidence="1 2">
    <name type="scientific">Adiantum capillus-veneris</name>
    <name type="common">Maidenhair fern</name>
    <dbReference type="NCBI Taxonomy" id="13818"/>
    <lineage>
        <taxon>Eukaryota</taxon>
        <taxon>Viridiplantae</taxon>
        <taxon>Streptophyta</taxon>
        <taxon>Embryophyta</taxon>
        <taxon>Tracheophyta</taxon>
        <taxon>Polypodiopsida</taxon>
        <taxon>Polypodiidae</taxon>
        <taxon>Polypodiales</taxon>
        <taxon>Pteridineae</taxon>
        <taxon>Pteridaceae</taxon>
        <taxon>Vittarioideae</taxon>
        <taxon>Adiantum</taxon>
    </lineage>
</organism>
<dbReference type="Proteomes" id="UP000886520">
    <property type="component" value="Chromosome 11"/>
</dbReference>
<reference evidence="1" key="1">
    <citation type="submission" date="2021-01" db="EMBL/GenBank/DDBJ databases">
        <title>Adiantum capillus-veneris genome.</title>
        <authorList>
            <person name="Fang Y."/>
            <person name="Liao Q."/>
        </authorList>
    </citation>
    <scope>NUCLEOTIDE SEQUENCE</scope>
    <source>
        <strain evidence="1">H3</strain>
        <tissue evidence="1">Leaf</tissue>
    </source>
</reference>
<evidence type="ECO:0000313" key="2">
    <source>
        <dbReference type="Proteomes" id="UP000886520"/>
    </source>
</evidence>
<keyword evidence="2" id="KW-1185">Reference proteome</keyword>
<dbReference type="AlphaFoldDB" id="A0A9D4ZHT9"/>
<sequence>MILCELKANNQVRRLEYIISQSTKQALAGERKTAQEMHALTRKMDALKSLYLRLDRTLQLSLAATTTTAKAPSTTVSNLLDTTLQTPIMVVVNDNIMAVRAIHMLTFNATSVINMVT</sequence>
<gene>
    <name evidence="1" type="ORF">GOP47_0011598</name>
</gene>
<proteinExistence type="predicted"/>
<protein>
    <submittedName>
        <fullName evidence="1">Uncharacterized protein</fullName>
    </submittedName>
</protein>
<dbReference type="EMBL" id="JABFUD020000011">
    <property type="protein sequence ID" value="KAI5073585.1"/>
    <property type="molecule type" value="Genomic_DNA"/>
</dbReference>